<evidence type="ECO:0000256" key="2">
    <source>
        <dbReference type="ARBA" id="ARBA00008725"/>
    </source>
</evidence>
<organism evidence="10 11">
    <name type="scientific">Methylosinus sporium</name>
    <dbReference type="NCBI Taxonomy" id="428"/>
    <lineage>
        <taxon>Bacteria</taxon>
        <taxon>Pseudomonadati</taxon>
        <taxon>Pseudomonadota</taxon>
        <taxon>Alphaproteobacteria</taxon>
        <taxon>Hyphomicrobiales</taxon>
        <taxon>Methylocystaceae</taxon>
        <taxon>Methylosinus</taxon>
    </lineage>
</organism>
<evidence type="ECO:0000256" key="4">
    <source>
        <dbReference type="ARBA" id="ARBA00021889"/>
    </source>
</evidence>
<dbReference type="CDD" id="cd13565">
    <property type="entry name" value="PBP2_PstS"/>
    <property type="match status" value="1"/>
</dbReference>
<evidence type="ECO:0000256" key="7">
    <source>
        <dbReference type="PIRNR" id="PIRNR002756"/>
    </source>
</evidence>
<feature type="domain" description="PBP" evidence="9">
    <location>
        <begin position="22"/>
        <end position="306"/>
    </location>
</feature>
<dbReference type="InterPro" id="IPR024370">
    <property type="entry name" value="PBP_domain"/>
</dbReference>
<dbReference type="Proteomes" id="UP000245137">
    <property type="component" value="Unassembled WGS sequence"/>
</dbReference>
<keyword evidence="8" id="KW-0732">Signal</keyword>
<keyword evidence="11" id="KW-1185">Reference proteome</keyword>
<protein>
    <recommendedName>
        <fullName evidence="4 7">Phosphate-binding protein PstS</fullName>
    </recommendedName>
</protein>
<dbReference type="EMBL" id="PUIV01000029">
    <property type="protein sequence ID" value="PWB93070.1"/>
    <property type="molecule type" value="Genomic_DNA"/>
</dbReference>
<comment type="function">
    <text evidence="1 7">Part of the ABC transporter complex PstSACB involved in phosphate import.</text>
</comment>
<feature type="chain" id="PRO_5015632756" description="Phosphate-binding protein PstS" evidence="8">
    <location>
        <begin position="21"/>
        <end position="344"/>
    </location>
</feature>
<evidence type="ECO:0000256" key="6">
    <source>
        <dbReference type="ARBA" id="ARBA00022592"/>
    </source>
</evidence>
<dbReference type="GO" id="GO:0043190">
    <property type="term" value="C:ATP-binding cassette (ABC) transporter complex"/>
    <property type="evidence" value="ECO:0007669"/>
    <property type="project" value="InterPro"/>
</dbReference>
<name>A0A2U1SN87_METSR</name>
<gene>
    <name evidence="10" type="ORF">C5689_15015</name>
</gene>
<dbReference type="OrthoDB" id="9801510at2"/>
<dbReference type="AlphaFoldDB" id="A0A2U1SN87"/>
<comment type="caution">
    <text evidence="10">The sequence shown here is derived from an EMBL/GenBank/DDBJ whole genome shotgun (WGS) entry which is preliminary data.</text>
</comment>
<comment type="subunit">
    <text evidence="3 7">The complex is composed of two ATP-binding proteins (PstB), two transmembrane proteins (PstC and PstA) and a solute-binding protein (PstS).</text>
</comment>
<reference evidence="10 11" key="1">
    <citation type="journal article" date="2018" name="Appl. Microbiol. Biotechnol.">
        <title>Co-cultivation of the strictly anaerobic methanogen Methanosarcina barkeri with aerobic methanotrophs in an oxygen-limited membrane bioreactor.</title>
        <authorList>
            <person name="In 't Zandt M.H."/>
            <person name="van den Bosch T.J.M."/>
            <person name="Rijkers R."/>
            <person name="van Kessel M.A.H.J."/>
            <person name="Jetten M.S.M."/>
            <person name="Welte C.U."/>
        </authorList>
    </citation>
    <scope>NUCLEOTIDE SEQUENCE [LARGE SCALE GENOMIC DNA]</scope>
    <source>
        <strain evidence="10 11">DSM 17706</strain>
    </source>
</reference>
<accession>A0A2U1SN87</accession>
<dbReference type="NCBIfam" id="NF008171">
    <property type="entry name" value="PRK10918.1"/>
    <property type="match status" value="1"/>
</dbReference>
<dbReference type="SUPFAM" id="SSF53850">
    <property type="entry name" value="Periplasmic binding protein-like II"/>
    <property type="match status" value="1"/>
</dbReference>
<sequence>MRNACSIFIISIAAISCLDAARAETSLSGTGSAFAAAIYTRWAQEAKPSLGVQVNYQATGSGVGQKQAAAGTVDFGASDVAMEAKRIEEADLLQFPTVVGGLDVIVNIPGVGPNALKLDGPVIADIYLGAITRWNDPRIVALNHGLALPDLLIIPIHHSNASGTTFALSRYLSKVSEAWKTRMGVALTLEWPSGVGVHGSAGTAGEVPRTLGSIGYAENSYVTTNHLAPAKLLNRAGKYVAPSEESFAAAAANADWAAADNFAVDLTNMPGEKSWPLVTATFVLAPKAPAKAERTAALLKFFDWAFAHGDKAAKALQYVPLPHAVKDQIRAAWRQKAAFRSARD</sequence>
<evidence type="ECO:0000256" key="5">
    <source>
        <dbReference type="ARBA" id="ARBA00022448"/>
    </source>
</evidence>
<dbReference type="Pfam" id="PF12849">
    <property type="entry name" value="PBP_like_2"/>
    <property type="match status" value="1"/>
</dbReference>
<proteinExistence type="inferred from homology"/>
<dbReference type="InterPro" id="IPR050962">
    <property type="entry name" value="Phosphate-bind_PstS"/>
</dbReference>
<dbReference type="PROSITE" id="PS51257">
    <property type="entry name" value="PROKAR_LIPOPROTEIN"/>
    <property type="match status" value="1"/>
</dbReference>
<feature type="signal peptide" evidence="8">
    <location>
        <begin position="1"/>
        <end position="20"/>
    </location>
</feature>
<keyword evidence="5 7" id="KW-0813">Transport</keyword>
<evidence type="ECO:0000313" key="11">
    <source>
        <dbReference type="Proteomes" id="UP000245137"/>
    </source>
</evidence>
<dbReference type="PIRSF" id="PIRSF002756">
    <property type="entry name" value="PstS"/>
    <property type="match status" value="1"/>
</dbReference>
<dbReference type="InterPro" id="IPR005673">
    <property type="entry name" value="ABC_phos-bd_PstS"/>
</dbReference>
<comment type="similarity">
    <text evidence="2 7">Belongs to the PstS family.</text>
</comment>
<dbReference type="PANTHER" id="PTHR42996:SF1">
    <property type="entry name" value="PHOSPHATE-BINDING PROTEIN PSTS"/>
    <property type="match status" value="1"/>
</dbReference>
<evidence type="ECO:0000256" key="3">
    <source>
        <dbReference type="ARBA" id="ARBA00011529"/>
    </source>
</evidence>
<evidence type="ECO:0000256" key="8">
    <source>
        <dbReference type="SAM" id="SignalP"/>
    </source>
</evidence>
<dbReference type="GO" id="GO:0035435">
    <property type="term" value="P:phosphate ion transmembrane transport"/>
    <property type="evidence" value="ECO:0007669"/>
    <property type="project" value="InterPro"/>
</dbReference>
<evidence type="ECO:0000259" key="9">
    <source>
        <dbReference type="Pfam" id="PF12849"/>
    </source>
</evidence>
<dbReference type="NCBIfam" id="TIGR00975">
    <property type="entry name" value="3a0107s03"/>
    <property type="match status" value="1"/>
</dbReference>
<dbReference type="GO" id="GO:0042301">
    <property type="term" value="F:phosphate ion binding"/>
    <property type="evidence" value="ECO:0007669"/>
    <property type="project" value="InterPro"/>
</dbReference>
<dbReference type="Gene3D" id="3.40.190.10">
    <property type="entry name" value="Periplasmic binding protein-like II"/>
    <property type="match status" value="2"/>
</dbReference>
<evidence type="ECO:0000256" key="1">
    <source>
        <dbReference type="ARBA" id="ARBA00002841"/>
    </source>
</evidence>
<dbReference type="RefSeq" id="WP_108918064.1">
    <property type="nucleotide sequence ID" value="NZ_BGJY01000008.1"/>
</dbReference>
<keyword evidence="6 7" id="KW-0592">Phosphate transport</keyword>
<evidence type="ECO:0000313" key="10">
    <source>
        <dbReference type="EMBL" id="PWB93070.1"/>
    </source>
</evidence>
<dbReference type="PANTHER" id="PTHR42996">
    <property type="entry name" value="PHOSPHATE-BINDING PROTEIN PSTS"/>
    <property type="match status" value="1"/>
</dbReference>